<dbReference type="CDD" id="cd05162">
    <property type="entry name" value="PWWP"/>
    <property type="match status" value="1"/>
</dbReference>
<feature type="region of interest" description="Disordered" evidence="1">
    <location>
        <begin position="242"/>
        <end position="271"/>
    </location>
</feature>
<sequence>MALAVENGRVGSLVWVLRKNGRWWPGKIEASSNSKVAVKLLGKQNGYVEWVNLASSKRVKAFRSVEFDDFIRSAELSNTANYRKNAKYPNREDAILHALSLEQQEKQRSLKRPGVFKQSALCRAKRSRCAYLPVESNSHVNRSVLHSRTMRVLSALRKLDENSLYSSQGEVQDSSESAASDVSESSSEDSGFAENGKLTGSYTNGRKRRTTNVQKAECFSNSSKSSLDNKFAVGAEQNRKLKERCYSHDSSASPDTMTEGESSMMSRKQASNTKDQWMLDVVCLEEIRHKAAKKSSKNLALEVENQSDSSSKAGDSCSESLCCSPVYNDDQNMSKPMLVDVPVTVEAKYRNEHVPLVSLMSKLGKAPIIGYPVEVEVLDNIPEDLLPRKGSTQSMIDNVGTKLHLPIWKTSKRTPVSYVGELNSSATQTPEAEKNGVLQAGSSLLKPHRKGDFSLKNGHSSQTSFRKRGGSISSLATSVPVNLIFSQLYSAICT</sequence>
<evidence type="ECO:0000256" key="1">
    <source>
        <dbReference type="SAM" id="MobiDB-lite"/>
    </source>
</evidence>
<dbReference type="Proteomes" id="UP001161247">
    <property type="component" value="Chromosome 2"/>
</dbReference>
<dbReference type="PROSITE" id="PS50812">
    <property type="entry name" value="PWWP"/>
    <property type="match status" value="1"/>
</dbReference>
<dbReference type="InterPro" id="IPR000313">
    <property type="entry name" value="PWWP_dom"/>
</dbReference>
<dbReference type="EMBL" id="OX459119">
    <property type="protein sequence ID" value="CAI9095177.1"/>
    <property type="molecule type" value="Genomic_DNA"/>
</dbReference>
<gene>
    <name evidence="3" type="ORF">OLC1_LOCUS6202</name>
</gene>
<protein>
    <submittedName>
        <fullName evidence="3">OLC1v1031060C1</fullName>
    </submittedName>
</protein>
<reference evidence="3" key="1">
    <citation type="submission" date="2023-03" db="EMBL/GenBank/DDBJ databases">
        <authorList>
            <person name="Julca I."/>
        </authorList>
    </citation>
    <scope>NUCLEOTIDE SEQUENCE</scope>
</reference>
<dbReference type="PANTHER" id="PTHR33697:SF2">
    <property type="entry name" value="T17B22.17 PROTEIN"/>
    <property type="match status" value="1"/>
</dbReference>
<name>A0AAV1CL11_OLDCO</name>
<accession>A0AAV1CL11</accession>
<evidence type="ECO:0000259" key="2">
    <source>
        <dbReference type="PROSITE" id="PS50812"/>
    </source>
</evidence>
<evidence type="ECO:0000313" key="4">
    <source>
        <dbReference type="Proteomes" id="UP001161247"/>
    </source>
</evidence>
<proteinExistence type="predicted"/>
<dbReference type="InterPro" id="IPR044679">
    <property type="entry name" value="PWWP2-like"/>
</dbReference>
<organism evidence="3 4">
    <name type="scientific">Oldenlandia corymbosa var. corymbosa</name>
    <dbReference type="NCBI Taxonomy" id="529605"/>
    <lineage>
        <taxon>Eukaryota</taxon>
        <taxon>Viridiplantae</taxon>
        <taxon>Streptophyta</taxon>
        <taxon>Embryophyta</taxon>
        <taxon>Tracheophyta</taxon>
        <taxon>Spermatophyta</taxon>
        <taxon>Magnoliopsida</taxon>
        <taxon>eudicotyledons</taxon>
        <taxon>Gunneridae</taxon>
        <taxon>Pentapetalae</taxon>
        <taxon>asterids</taxon>
        <taxon>lamiids</taxon>
        <taxon>Gentianales</taxon>
        <taxon>Rubiaceae</taxon>
        <taxon>Rubioideae</taxon>
        <taxon>Spermacoceae</taxon>
        <taxon>Hedyotis-Oldenlandia complex</taxon>
        <taxon>Oldenlandia</taxon>
    </lineage>
</organism>
<evidence type="ECO:0000313" key="3">
    <source>
        <dbReference type="EMBL" id="CAI9095177.1"/>
    </source>
</evidence>
<feature type="compositionally biased region" description="Polar residues" evidence="1">
    <location>
        <begin position="211"/>
        <end position="226"/>
    </location>
</feature>
<keyword evidence="4" id="KW-1185">Reference proteome</keyword>
<feature type="compositionally biased region" description="Polar residues" evidence="1">
    <location>
        <begin position="248"/>
        <end position="271"/>
    </location>
</feature>
<feature type="region of interest" description="Disordered" evidence="1">
    <location>
        <begin position="447"/>
        <end position="469"/>
    </location>
</feature>
<dbReference type="AlphaFoldDB" id="A0AAV1CL11"/>
<feature type="compositionally biased region" description="Low complexity" evidence="1">
    <location>
        <begin position="174"/>
        <end position="190"/>
    </location>
</feature>
<feature type="domain" description="PWWP" evidence="2">
    <location>
        <begin position="10"/>
        <end position="54"/>
    </location>
</feature>
<feature type="region of interest" description="Disordered" evidence="1">
    <location>
        <begin position="164"/>
        <end position="226"/>
    </location>
</feature>
<dbReference type="Gene3D" id="2.30.30.140">
    <property type="match status" value="1"/>
</dbReference>
<dbReference type="PANTHER" id="PTHR33697">
    <property type="entry name" value="T17B22.17 PROTEIN-RELATED"/>
    <property type="match status" value="1"/>
</dbReference>